<dbReference type="PANTHER" id="PTHR14269">
    <property type="entry name" value="CDP-DIACYLGLYCEROL--GLYCEROL-3-PHOSPHATE 3-PHOSPHATIDYLTRANSFERASE-RELATED"/>
    <property type="match status" value="1"/>
</dbReference>
<accession>A0A133NRS8</accession>
<protein>
    <recommendedName>
        <fullName evidence="11">CDP-diacylglycerol--glycerol-3-phosphate 3-phosphatidyltransferase</fullName>
        <ecNumber evidence="11">2.7.8.5</ecNumber>
    </recommendedName>
</protein>
<dbReference type="InterPro" id="IPR043130">
    <property type="entry name" value="CDP-OH_PTrfase_TM_dom"/>
</dbReference>
<feature type="transmembrane region" description="Helical" evidence="13">
    <location>
        <begin position="154"/>
        <end position="172"/>
    </location>
</feature>
<keyword evidence="9" id="KW-0594">Phospholipid biosynthesis</keyword>
<dbReference type="InterPro" id="IPR050324">
    <property type="entry name" value="CDP-alcohol_PTase-I"/>
</dbReference>
<dbReference type="UniPathway" id="UPA00085"/>
<evidence type="ECO:0000256" key="6">
    <source>
        <dbReference type="ARBA" id="ARBA00022989"/>
    </source>
</evidence>
<organism evidence="14 15">
    <name type="scientific">Gardnerella vaginalis</name>
    <dbReference type="NCBI Taxonomy" id="2702"/>
    <lineage>
        <taxon>Bacteria</taxon>
        <taxon>Bacillati</taxon>
        <taxon>Actinomycetota</taxon>
        <taxon>Actinomycetes</taxon>
        <taxon>Bifidobacteriales</taxon>
        <taxon>Bifidobacteriaceae</taxon>
        <taxon>Gardnerella</taxon>
    </lineage>
</organism>
<dbReference type="Pfam" id="PF01066">
    <property type="entry name" value="CDP-OH_P_transf"/>
    <property type="match status" value="1"/>
</dbReference>
<dbReference type="Gene3D" id="1.20.120.1760">
    <property type="match status" value="1"/>
</dbReference>
<dbReference type="Proteomes" id="UP000070687">
    <property type="component" value="Unassembled WGS sequence"/>
</dbReference>
<evidence type="ECO:0000313" key="15">
    <source>
        <dbReference type="Proteomes" id="UP000070687"/>
    </source>
</evidence>
<evidence type="ECO:0000256" key="11">
    <source>
        <dbReference type="NCBIfam" id="TIGR00560"/>
    </source>
</evidence>
<evidence type="ECO:0000256" key="12">
    <source>
        <dbReference type="RuleBase" id="RU003750"/>
    </source>
</evidence>
<name>A0A133NRS8_GARVA</name>
<dbReference type="AlphaFoldDB" id="A0A133NRS8"/>
<evidence type="ECO:0000256" key="7">
    <source>
        <dbReference type="ARBA" id="ARBA00023098"/>
    </source>
</evidence>
<proteinExistence type="inferred from homology"/>
<keyword evidence="8 13" id="KW-0472">Membrane</keyword>
<keyword evidence="3" id="KW-0444">Lipid biosynthesis</keyword>
<evidence type="ECO:0000256" key="3">
    <source>
        <dbReference type="ARBA" id="ARBA00022516"/>
    </source>
</evidence>
<evidence type="ECO:0000313" key="14">
    <source>
        <dbReference type="EMBL" id="KXA19012.1"/>
    </source>
</evidence>
<dbReference type="GO" id="GO:0046474">
    <property type="term" value="P:glycerophospholipid biosynthetic process"/>
    <property type="evidence" value="ECO:0007669"/>
    <property type="project" value="TreeGrafter"/>
</dbReference>
<feature type="transmembrane region" description="Helical" evidence="13">
    <location>
        <begin position="21"/>
        <end position="46"/>
    </location>
</feature>
<dbReference type="GO" id="GO:0016020">
    <property type="term" value="C:membrane"/>
    <property type="evidence" value="ECO:0007669"/>
    <property type="project" value="UniProtKB-SubCell"/>
</dbReference>
<keyword evidence="6 13" id="KW-1133">Transmembrane helix</keyword>
<comment type="subcellular location">
    <subcellularLocation>
        <location evidence="1">Membrane</location>
        <topology evidence="1">Multi-pass membrane protein</topology>
    </subcellularLocation>
</comment>
<dbReference type="PROSITE" id="PS00379">
    <property type="entry name" value="CDP_ALCOHOL_P_TRANSF"/>
    <property type="match status" value="1"/>
</dbReference>
<keyword evidence="4 12" id="KW-0808">Transferase</keyword>
<evidence type="ECO:0000256" key="9">
    <source>
        <dbReference type="ARBA" id="ARBA00023209"/>
    </source>
</evidence>
<evidence type="ECO:0000256" key="5">
    <source>
        <dbReference type="ARBA" id="ARBA00022692"/>
    </source>
</evidence>
<dbReference type="NCBIfam" id="TIGR00560">
    <property type="entry name" value="pgsA"/>
    <property type="match status" value="1"/>
</dbReference>
<evidence type="ECO:0000256" key="2">
    <source>
        <dbReference type="ARBA" id="ARBA00010441"/>
    </source>
</evidence>
<keyword evidence="7" id="KW-0443">Lipid metabolism</keyword>
<keyword evidence="5 13" id="KW-0812">Transmembrane</keyword>
<evidence type="ECO:0000256" key="10">
    <source>
        <dbReference type="ARBA" id="ARBA00023264"/>
    </source>
</evidence>
<dbReference type="EMBL" id="LRQB01000082">
    <property type="protein sequence ID" value="KXA19012.1"/>
    <property type="molecule type" value="Genomic_DNA"/>
</dbReference>
<evidence type="ECO:0000256" key="8">
    <source>
        <dbReference type="ARBA" id="ARBA00023136"/>
    </source>
</evidence>
<dbReference type="PANTHER" id="PTHR14269:SF62">
    <property type="entry name" value="CDP-DIACYLGLYCEROL--GLYCEROL-3-PHOSPHATE 3-PHOSPHATIDYLTRANSFERASE 1, CHLOROPLASTIC"/>
    <property type="match status" value="1"/>
</dbReference>
<comment type="similarity">
    <text evidence="2 12">Belongs to the CDP-alcohol phosphatidyltransferase class-I family.</text>
</comment>
<dbReference type="PATRIC" id="fig|2702.100.peg.1253"/>
<keyword evidence="10" id="KW-1208">Phospholipid metabolism</keyword>
<dbReference type="InterPro" id="IPR048254">
    <property type="entry name" value="CDP_ALCOHOL_P_TRANSF_CS"/>
</dbReference>
<dbReference type="PIRSF" id="PIRSF000847">
    <property type="entry name" value="Phos_ph_gly_syn"/>
    <property type="match status" value="1"/>
</dbReference>
<dbReference type="InterPro" id="IPR004570">
    <property type="entry name" value="Phosphatidylglycerol_P_synth"/>
</dbReference>
<evidence type="ECO:0000256" key="1">
    <source>
        <dbReference type="ARBA" id="ARBA00004141"/>
    </source>
</evidence>
<reference evidence="14 15" key="1">
    <citation type="submission" date="2016-01" db="EMBL/GenBank/DDBJ databases">
        <authorList>
            <person name="Oliw E.H."/>
        </authorList>
    </citation>
    <scope>NUCLEOTIDE SEQUENCE [LARGE SCALE GENOMIC DNA]</scope>
    <source>
        <strain evidence="14 15">PSS_7772B</strain>
    </source>
</reference>
<dbReference type="InterPro" id="IPR000462">
    <property type="entry name" value="CDP-OH_P_trans"/>
</dbReference>
<gene>
    <name evidence="14" type="ORF">HMPREF3208_01267</name>
</gene>
<dbReference type="GO" id="GO:0008444">
    <property type="term" value="F:CDP-diacylglycerol-glycerol-3-phosphate 3-phosphatidyltransferase activity"/>
    <property type="evidence" value="ECO:0007669"/>
    <property type="project" value="UniProtKB-UniRule"/>
</dbReference>
<dbReference type="EC" id="2.7.8.5" evidence="11"/>
<comment type="caution">
    <text evidence="14">The sequence shown here is derived from an EMBL/GenBank/DDBJ whole genome shotgun (WGS) entry which is preliminary data.</text>
</comment>
<evidence type="ECO:0000256" key="4">
    <source>
        <dbReference type="ARBA" id="ARBA00022679"/>
    </source>
</evidence>
<evidence type="ECO:0000256" key="13">
    <source>
        <dbReference type="SAM" id="Phobius"/>
    </source>
</evidence>
<sequence>MKDMGMKKNAKSSLFDGWNCAPNIVTYARIILSLIFIGLYLCAGAWGFNSVPVRWAAFVLFVVAAATDKLDGWMARTYNQVTELGKLLDPIADKILILAALIIASVFGEIYWWITILFLVREIAITVVRFYVIHNGGKVIAASSAGKYKTLTQSIGIAMIIAPIIATFYAASLPAWIISYYAVAFGLLGISLGFAFYSAVLYIYSAFFDKHAVDRSQGRHSSLPVPPPPQE</sequence>
<feature type="transmembrane region" description="Helical" evidence="13">
    <location>
        <begin position="178"/>
        <end position="204"/>
    </location>
</feature>